<evidence type="ECO:0000313" key="1">
    <source>
        <dbReference type="EMBL" id="KAK6339265.1"/>
    </source>
</evidence>
<organism evidence="1 2">
    <name type="scientific">Orbilia javanica</name>
    <dbReference type="NCBI Taxonomy" id="47235"/>
    <lineage>
        <taxon>Eukaryota</taxon>
        <taxon>Fungi</taxon>
        <taxon>Dikarya</taxon>
        <taxon>Ascomycota</taxon>
        <taxon>Pezizomycotina</taxon>
        <taxon>Orbiliomycetes</taxon>
        <taxon>Orbiliales</taxon>
        <taxon>Orbiliaceae</taxon>
        <taxon>Orbilia</taxon>
    </lineage>
</organism>
<evidence type="ECO:0000313" key="2">
    <source>
        <dbReference type="Proteomes" id="UP001313282"/>
    </source>
</evidence>
<name>A0AAN8MK94_9PEZI</name>
<sequence>MASDSPTEQKITREVPFTIDASSGVLGRQENLDGEANRKLITEQSFFRNTGFRAILRGVQYGTYYQKPSCLIAFDFLFVFDSNALPRFKSADIIIEFTKTEDKGIVGQGRGLSNNESRGSVTVLNFCPRQLYGVPTLENRQWSFGLAIPLLISAGPFQTGFEPSVEYETKFPKNHRAEIKGLPISSSGVANTNAVKWSVKENRKEGNGIPDRVTCAILVEYDGQPFQASVEVSVKTHLNITLAAMPWSKDDPVLLKPNNNFGTVTSKISFEELQLEDWLGVVRASTALDFKDEFLYESR</sequence>
<reference evidence="1 2" key="1">
    <citation type="submission" date="2019-10" db="EMBL/GenBank/DDBJ databases">
        <authorList>
            <person name="Palmer J.M."/>
        </authorList>
    </citation>
    <scope>NUCLEOTIDE SEQUENCE [LARGE SCALE GENOMIC DNA]</scope>
    <source>
        <strain evidence="1 2">TWF718</strain>
    </source>
</reference>
<dbReference type="Proteomes" id="UP001313282">
    <property type="component" value="Unassembled WGS sequence"/>
</dbReference>
<dbReference type="AlphaFoldDB" id="A0AAN8MK94"/>
<proteinExistence type="predicted"/>
<keyword evidence="2" id="KW-1185">Reference proteome</keyword>
<accession>A0AAN8MK94</accession>
<gene>
    <name evidence="1" type="ORF">TWF718_008687</name>
</gene>
<comment type="caution">
    <text evidence="1">The sequence shown here is derived from an EMBL/GenBank/DDBJ whole genome shotgun (WGS) entry which is preliminary data.</text>
</comment>
<protein>
    <submittedName>
        <fullName evidence="1">Uncharacterized protein</fullName>
    </submittedName>
</protein>
<dbReference type="EMBL" id="JAVHNR010000006">
    <property type="protein sequence ID" value="KAK6339265.1"/>
    <property type="molecule type" value="Genomic_DNA"/>
</dbReference>